<sequence length="124" mass="13716">MATTRWRGRQQRPSSHHLPRVEAREGGMATGRRDSSPGRLALALPSIWKKVRYRWSPHRMNTVDLGASTNSLSEALIYPWIAQPKPPMAGLGVCLVSCLVHPCVSICCCLLFNLVFVGGWVSGF</sequence>
<protein>
    <submittedName>
        <fullName evidence="3">Uncharacterized protein</fullName>
    </submittedName>
</protein>
<keyword evidence="2" id="KW-0812">Transmembrane</keyword>
<keyword evidence="4" id="KW-1185">Reference proteome</keyword>
<feature type="region of interest" description="Disordered" evidence="1">
    <location>
        <begin position="1"/>
        <end position="37"/>
    </location>
</feature>
<evidence type="ECO:0000313" key="3">
    <source>
        <dbReference type="EMBL" id="GIY34061.1"/>
    </source>
</evidence>
<dbReference type="AlphaFoldDB" id="A0AAV4SMI9"/>
<name>A0AAV4SMI9_CAEEX</name>
<evidence type="ECO:0000256" key="2">
    <source>
        <dbReference type="SAM" id="Phobius"/>
    </source>
</evidence>
<dbReference type="Proteomes" id="UP001054945">
    <property type="component" value="Unassembled WGS sequence"/>
</dbReference>
<organism evidence="3 4">
    <name type="scientific">Caerostris extrusa</name>
    <name type="common">Bark spider</name>
    <name type="synonym">Caerostris bankana</name>
    <dbReference type="NCBI Taxonomy" id="172846"/>
    <lineage>
        <taxon>Eukaryota</taxon>
        <taxon>Metazoa</taxon>
        <taxon>Ecdysozoa</taxon>
        <taxon>Arthropoda</taxon>
        <taxon>Chelicerata</taxon>
        <taxon>Arachnida</taxon>
        <taxon>Araneae</taxon>
        <taxon>Araneomorphae</taxon>
        <taxon>Entelegynae</taxon>
        <taxon>Araneoidea</taxon>
        <taxon>Araneidae</taxon>
        <taxon>Caerostris</taxon>
    </lineage>
</organism>
<keyword evidence="2" id="KW-1133">Transmembrane helix</keyword>
<keyword evidence="2" id="KW-0472">Membrane</keyword>
<evidence type="ECO:0000256" key="1">
    <source>
        <dbReference type="SAM" id="MobiDB-lite"/>
    </source>
</evidence>
<proteinExistence type="predicted"/>
<feature type="compositionally biased region" description="Basic residues" evidence="1">
    <location>
        <begin position="1"/>
        <end position="18"/>
    </location>
</feature>
<feature type="compositionally biased region" description="Basic and acidic residues" evidence="1">
    <location>
        <begin position="19"/>
        <end position="36"/>
    </location>
</feature>
<feature type="transmembrane region" description="Helical" evidence="2">
    <location>
        <begin position="88"/>
        <end position="121"/>
    </location>
</feature>
<comment type="caution">
    <text evidence="3">The sequence shown here is derived from an EMBL/GenBank/DDBJ whole genome shotgun (WGS) entry which is preliminary data.</text>
</comment>
<dbReference type="EMBL" id="BPLR01009719">
    <property type="protein sequence ID" value="GIY34061.1"/>
    <property type="molecule type" value="Genomic_DNA"/>
</dbReference>
<accession>A0AAV4SMI9</accession>
<gene>
    <name evidence="3" type="primary">AVEN_63050_1</name>
    <name evidence="3" type="ORF">CEXT_18741</name>
</gene>
<evidence type="ECO:0000313" key="4">
    <source>
        <dbReference type="Proteomes" id="UP001054945"/>
    </source>
</evidence>
<reference evidence="3 4" key="1">
    <citation type="submission" date="2021-06" db="EMBL/GenBank/DDBJ databases">
        <title>Caerostris extrusa draft genome.</title>
        <authorList>
            <person name="Kono N."/>
            <person name="Arakawa K."/>
        </authorList>
    </citation>
    <scope>NUCLEOTIDE SEQUENCE [LARGE SCALE GENOMIC DNA]</scope>
</reference>